<dbReference type="InterPro" id="IPR050708">
    <property type="entry name" value="T6SS_VgrG/RHS"/>
</dbReference>
<evidence type="ECO:0000313" key="2">
    <source>
        <dbReference type="Proteomes" id="UP000385207"/>
    </source>
</evidence>
<dbReference type="RefSeq" id="WP_224790671.1">
    <property type="nucleotide sequence ID" value="NZ_CABVII010000008.1"/>
</dbReference>
<dbReference type="PANTHER" id="PTHR32305:SF15">
    <property type="entry name" value="PROTEIN RHSA-RELATED"/>
    <property type="match status" value="1"/>
</dbReference>
<dbReference type="PANTHER" id="PTHR32305">
    <property type="match status" value="1"/>
</dbReference>
<protein>
    <submittedName>
        <fullName evidence="1">Uncharacterized protein</fullName>
    </submittedName>
</protein>
<dbReference type="NCBIfam" id="TIGR03696">
    <property type="entry name" value="Rhs_assc_core"/>
    <property type="match status" value="1"/>
</dbReference>
<dbReference type="Proteomes" id="UP000385207">
    <property type="component" value="Unassembled WGS sequence"/>
</dbReference>
<dbReference type="EMBL" id="CABVII010000008">
    <property type="protein sequence ID" value="VVO88402.1"/>
    <property type="molecule type" value="Genomic_DNA"/>
</dbReference>
<reference evidence="1 2" key="1">
    <citation type="submission" date="2019-09" db="EMBL/GenBank/DDBJ databases">
        <authorList>
            <person name="Chandra G."/>
            <person name="Truman W A."/>
        </authorList>
    </citation>
    <scope>NUCLEOTIDE SEQUENCE [LARGE SCALE GENOMIC DNA]</scope>
    <source>
        <strain evidence="1">PS862</strain>
    </source>
</reference>
<dbReference type="Gene3D" id="2.180.10.10">
    <property type="entry name" value="RHS repeat-associated core"/>
    <property type="match status" value="1"/>
</dbReference>
<dbReference type="AlphaFoldDB" id="A0A5E7JJU2"/>
<evidence type="ECO:0000313" key="1">
    <source>
        <dbReference type="EMBL" id="VVO88402.1"/>
    </source>
</evidence>
<gene>
    <name evidence="1" type="ORF">PS862_02207</name>
</gene>
<name>A0A5E7JJU2_PSEFL</name>
<sequence>MDTISLHHKTPTLAVIDPRHLAVRSVAYWRAEIEHTPETRVTRHAFDAAGRGIDQWDARLWANGCAPALSHGFSLSGKVVGSDSADAGWRLSLLGQADESLSRWDSRGSRQDTEYDRSLRPLAVKEQACGNAARVVERFEYGAVDADFSLGNQCGRVIRHDDPAGTRHMPEYDVLGLVQSEISHFLTSLDPPDWPLMASERDALLEPGPGFESRWRYNPTGDLLSLTDAKNHRRHFTYTVAGQLKAGWLQPANGAAPGQCLVHDIRYNPGGQVERETAGNGVVTEANYALEDGRLLRLSAGLPGAAPLQDLQYQVDAIGNILQIDDHALPIRYFKNQRLEPTCRYGYDTLGQLIRASGWEAEKAALHPIADYRASTNANAVLNYQEAYDYDAAGNMTELRHLGAQPFTRRWAVAANSNRSLLEDDQPPGFANGFDDNGNLQCLQRGQTLTWDLRNQLSSVSPVVRDGEEDDRERYLYGGGGKRLRKLRTTLAAAHTLLAEVRYLPGLEIHYRQGSQQHQVLDLDAGRNRVKWLHGTDAPAFRLRYHLTDHLGSGTLELDEHANVQSREGYYPFGGTAWEDHSDQSGAYKTIRYSGKERDATGLYYYGYRYFAPWLSRWINPDQRGRWMG</sequence>
<proteinExistence type="predicted"/>
<dbReference type="InterPro" id="IPR022385">
    <property type="entry name" value="Rhs_assc_core"/>
</dbReference>
<organism evidence="1 2">
    <name type="scientific">Pseudomonas fluorescens</name>
    <dbReference type="NCBI Taxonomy" id="294"/>
    <lineage>
        <taxon>Bacteria</taxon>
        <taxon>Pseudomonadati</taxon>
        <taxon>Pseudomonadota</taxon>
        <taxon>Gammaproteobacteria</taxon>
        <taxon>Pseudomonadales</taxon>
        <taxon>Pseudomonadaceae</taxon>
        <taxon>Pseudomonas</taxon>
    </lineage>
</organism>
<accession>A0A5E7JJU2</accession>